<gene>
    <name evidence="1" type="ORF">INT48_001227</name>
</gene>
<organism evidence="1 2">
    <name type="scientific">Thamnidium elegans</name>
    <dbReference type="NCBI Taxonomy" id="101142"/>
    <lineage>
        <taxon>Eukaryota</taxon>
        <taxon>Fungi</taxon>
        <taxon>Fungi incertae sedis</taxon>
        <taxon>Mucoromycota</taxon>
        <taxon>Mucoromycotina</taxon>
        <taxon>Mucoromycetes</taxon>
        <taxon>Mucorales</taxon>
        <taxon>Mucorineae</taxon>
        <taxon>Mucoraceae</taxon>
        <taxon>Thamnidium</taxon>
    </lineage>
</organism>
<dbReference type="AlphaFoldDB" id="A0A8H7SMM6"/>
<dbReference type="EMBL" id="JAEPRE010000161">
    <property type="protein sequence ID" value="KAG2231225.1"/>
    <property type="molecule type" value="Genomic_DNA"/>
</dbReference>
<dbReference type="Proteomes" id="UP000613177">
    <property type="component" value="Unassembled WGS sequence"/>
</dbReference>
<protein>
    <submittedName>
        <fullName evidence="1">Uncharacterized protein</fullName>
    </submittedName>
</protein>
<name>A0A8H7SMM6_9FUNG</name>
<evidence type="ECO:0000313" key="2">
    <source>
        <dbReference type="Proteomes" id="UP000613177"/>
    </source>
</evidence>
<reference evidence="1" key="1">
    <citation type="submission" date="2021-01" db="EMBL/GenBank/DDBJ databases">
        <title>Metabolic potential, ecology and presence of endohyphal bacteria is reflected in genomic diversity of Mucoromycotina.</title>
        <authorList>
            <person name="Muszewska A."/>
            <person name="Okrasinska A."/>
            <person name="Steczkiewicz K."/>
            <person name="Drgas O."/>
            <person name="Orlowska M."/>
            <person name="Perlinska-Lenart U."/>
            <person name="Aleksandrzak-Piekarczyk T."/>
            <person name="Szatraj K."/>
            <person name="Zielenkiewicz U."/>
            <person name="Pilsyk S."/>
            <person name="Malc E."/>
            <person name="Mieczkowski P."/>
            <person name="Kruszewska J.S."/>
            <person name="Biernat P."/>
            <person name="Pawlowska J."/>
        </authorList>
    </citation>
    <scope>NUCLEOTIDE SEQUENCE</scope>
    <source>
        <strain evidence="1">WA0000018081</strain>
    </source>
</reference>
<keyword evidence="2" id="KW-1185">Reference proteome</keyword>
<comment type="caution">
    <text evidence="1">The sequence shown here is derived from an EMBL/GenBank/DDBJ whole genome shotgun (WGS) entry which is preliminary data.</text>
</comment>
<proteinExistence type="predicted"/>
<evidence type="ECO:0000313" key="1">
    <source>
        <dbReference type="EMBL" id="KAG2231225.1"/>
    </source>
</evidence>
<sequence length="476" mass="52549">MVSSAAVIKSIDLKSWTEHVINASDSYTPYPTGSNFWNSKPPNHNESQYSLPLHLTKPALVQVYNYGPNGSKVDIYDHLQKIGETGSSNLTAFDNNNIGRVYLSKGDHSLSLQPYYKDGNKEGSSSTHFVKIHVMPKSPTYFLKKREPVYNNADKDTPEYNAYVQWDYDSAPKHYHNGGDDSVPKHYHNDRDNSVRKSMDEHWWKWHKKGGWKMGRKKNKKVIYISTVHYSEPTPSATITVTSTLTMDYTSTIPEPPTPSPRERMVTETVMKAGPTETVQNPATTETISKAGPTETATVTIKGVTAATAEATVILPMMINTVTEYRDIQDISTDDRSVETNRAVTVTVKGNITTIPGLPVTISNSPVTVTMNGQITTISPEPVTVTNKPVTITNDPQTIVSTVNVDVTHYLFRQTVVKTIYQTDTALVTVAFTNHNSVLETIVGGTSTTTENVLVTVYHTRSSTITSTIAATPTPS</sequence>
<accession>A0A8H7SMM6</accession>